<accession>A0A2P5HJI2</accession>
<proteinExistence type="predicted"/>
<protein>
    <submittedName>
        <fullName evidence="2">Uncharacterized protein</fullName>
    </submittedName>
</protein>
<reference evidence="2" key="1">
    <citation type="submission" date="2017-09" db="EMBL/GenBank/DDBJ databases">
        <title>Polyketide synthases of a Diaporthe helianthi virulent isolate.</title>
        <authorList>
            <person name="Baroncelli R."/>
        </authorList>
    </citation>
    <scope>NUCLEOTIDE SEQUENCE [LARGE SCALE GENOMIC DNA]</scope>
    <source>
        <strain evidence="2">7/96</strain>
    </source>
</reference>
<evidence type="ECO:0000256" key="1">
    <source>
        <dbReference type="SAM" id="MobiDB-lite"/>
    </source>
</evidence>
<keyword evidence="3" id="KW-1185">Reference proteome</keyword>
<feature type="compositionally biased region" description="Basic and acidic residues" evidence="1">
    <location>
        <begin position="411"/>
        <end position="420"/>
    </location>
</feature>
<feature type="region of interest" description="Disordered" evidence="1">
    <location>
        <begin position="360"/>
        <end position="449"/>
    </location>
</feature>
<dbReference type="Proteomes" id="UP000094444">
    <property type="component" value="Unassembled WGS sequence"/>
</dbReference>
<dbReference type="OrthoDB" id="5103079at2759"/>
<dbReference type="InParanoid" id="A0A2P5HJI2"/>
<name>A0A2P5HJI2_DIAHE</name>
<feature type="compositionally biased region" description="Polar residues" evidence="1">
    <location>
        <begin position="440"/>
        <end position="449"/>
    </location>
</feature>
<comment type="caution">
    <text evidence="2">The sequence shown here is derived from an EMBL/GenBank/DDBJ whole genome shotgun (WGS) entry which is preliminary data.</text>
</comment>
<dbReference type="AlphaFoldDB" id="A0A2P5HJI2"/>
<evidence type="ECO:0000313" key="2">
    <source>
        <dbReference type="EMBL" id="POS70420.1"/>
    </source>
</evidence>
<gene>
    <name evidence="2" type="ORF">DHEL01_v211183</name>
</gene>
<organism evidence="2 3">
    <name type="scientific">Diaporthe helianthi</name>
    <dbReference type="NCBI Taxonomy" id="158607"/>
    <lineage>
        <taxon>Eukaryota</taxon>
        <taxon>Fungi</taxon>
        <taxon>Dikarya</taxon>
        <taxon>Ascomycota</taxon>
        <taxon>Pezizomycotina</taxon>
        <taxon>Sordariomycetes</taxon>
        <taxon>Sordariomycetidae</taxon>
        <taxon>Diaporthales</taxon>
        <taxon>Diaporthaceae</taxon>
        <taxon>Diaporthe</taxon>
    </lineage>
</organism>
<dbReference type="EMBL" id="MAVT02001645">
    <property type="protein sequence ID" value="POS70420.1"/>
    <property type="molecule type" value="Genomic_DNA"/>
</dbReference>
<feature type="compositionally biased region" description="Basic residues" evidence="1">
    <location>
        <begin position="425"/>
        <end position="434"/>
    </location>
</feature>
<sequence>MAGAENKIQEVGGLIEDVHDFVKRKNQGDMTRWYLLTRFWPVPDGKSADMSGIICFVALFRIILCRLSRNSMELMRGAIQQNGLLRFAVSNFGAGQAGDAAKEREACKLMHAALTEHLGCHPTFESLVESDLVLKSMWVQDIFRLHYPILWRSGPECLGWNFLPEERRDHIEAKMSLVVWDTSKHGSVLEAIGAYKGVFRGDLDGVEQDEVEFCLANRGPLLMRVKVLSGDRIRSLDMSDLGEVKFPVSTTQVKKMGVGDSATRVRTFGTSEDKHTYRLLAIVRLRAGEGEQDDMRFFDEYGLLIRPQAGRPGLETFCSLEWSVQDQRHPLMLYYMRQPSDCPDYTKIEDEYGRPKKEFVSAHTGSTSEPSVPLPGAFGTPGTATGEKPASSVADADEGPARSQGASSKLDTADALKEELPPLPKKAKSGKRARAIAQAAHTSSIGDSD</sequence>
<evidence type="ECO:0000313" key="3">
    <source>
        <dbReference type="Proteomes" id="UP000094444"/>
    </source>
</evidence>
<feature type="compositionally biased region" description="Low complexity" evidence="1">
    <location>
        <begin position="375"/>
        <end position="386"/>
    </location>
</feature>